<keyword evidence="2" id="KW-1185">Reference proteome</keyword>
<evidence type="ECO:0000313" key="2">
    <source>
        <dbReference type="Proteomes" id="UP000521943"/>
    </source>
</evidence>
<dbReference type="EMBL" id="JACGCI010000062">
    <property type="protein sequence ID" value="KAF6749558.1"/>
    <property type="molecule type" value="Genomic_DNA"/>
</dbReference>
<dbReference type="Gene3D" id="1.20.1280.50">
    <property type="match status" value="1"/>
</dbReference>
<name>A0A8H6HPK3_9AGAR</name>
<dbReference type="Proteomes" id="UP000521943">
    <property type="component" value="Unassembled WGS sequence"/>
</dbReference>
<sequence length="624" mass="70129">MESPYTQYFRTNWVPGDGDIPHLTSLIQKHSGFVDDIDSQIRALTEARKARVNFIEEHSAMLSPVRRLPDDLLSTVFLAFSIHPSYYESASTLSRSHPSVIISHVCQRWRLLALTTPSLWSRILVALPTYPTVQTLSPMYPATKYDITRDAVRRWEARMGQIQEIVGVWLSRSREHPLIVLFAASDDYQAPRAPPPVEDGDNKDTVDPFFNGFSERLSSLVGLLRNASHRWRKAHLSLELNRGNRGSELLPLLDIPTQDVPLLEALRLCLTGGDQMAVTPVLPPTYATGLLKAPTLRMLSLCRIREGLETLAGHWEFLTELEFDGYSGEGMTSTGTALYFSLAEAFALLKRCPNLVRCDLAVVKIESWLSNIANWASNSVDYGPDGVTLPRLQDLAFRVSVPGNGFASALQLPSLRTLSFIENADSDDLYLHPAPPPEDSDTSPLAEWIQCFGNQLSKCQFNYVRLTQSALEYCLERLPRLVSLRLDGSGIYFFNSSPYYGTQTRLEPAVLNDQLWEKLIPRPTLEEETVDSSQSCWCPRLEEIHISGTLGGSTFVADSLLRFIISRRNRTSGLAMIRKVKVAFGTPETMDIRKELEARKVDLEDFDLNITYPTPIRLVSHSLL</sequence>
<proteinExistence type="predicted"/>
<dbReference type="SUPFAM" id="SSF52047">
    <property type="entry name" value="RNI-like"/>
    <property type="match status" value="1"/>
</dbReference>
<protein>
    <recommendedName>
        <fullName evidence="3">F-box domain-containing protein</fullName>
    </recommendedName>
</protein>
<dbReference type="OrthoDB" id="3043464at2759"/>
<accession>A0A8H6HPK3</accession>
<dbReference type="InterPro" id="IPR032675">
    <property type="entry name" value="LRR_dom_sf"/>
</dbReference>
<organism evidence="1 2">
    <name type="scientific">Ephemerocybe angulata</name>
    <dbReference type="NCBI Taxonomy" id="980116"/>
    <lineage>
        <taxon>Eukaryota</taxon>
        <taxon>Fungi</taxon>
        <taxon>Dikarya</taxon>
        <taxon>Basidiomycota</taxon>
        <taxon>Agaricomycotina</taxon>
        <taxon>Agaricomycetes</taxon>
        <taxon>Agaricomycetidae</taxon>
        <taxon>Agaricales</taxon>
        <taxon>Agaricineae</taxon>
        <taxon>Psathyrellaceae</taxon>
        <taxon>Ephemerocybe</taxon>
    </lineage>
</organism>
<evidence type="ECO:0000313" key="1">
    <source>
        <dbReference type="EMBL" id="KAF6749558.1"/>
    </source>
</evidence>
<gene>
    <name evidence="1" type="ORF">DFP72DRAFT_912935</name>
</gene>
<comment type="caution">
    <text evidence="1">The sequence shown here is derived from an EMBL/GenBank/DDBJ whole genome shotgun (WGS) entry which is preliminary data.</text>
</comment>
<evidence type="ECO:0008006" key="3">
    <source>
        <dbReference type="Google" id="ProtNLM"/>
    </source>
</evidence>
<dbReference type="Gene3D" id="3.80.10.10">
    <property type="entry name" value="Ribonuclease Inhibitor"/>
    <property type="match status" value="1"/>
</dbReference>
<reference evidence="1 2" key="1">
    <citation type="submission" date="2020-07" db="EMBL/GenBank/DDBJ databases">
        <title>Comparative genomics of pyrophilous fungi reveals a link between fire events and developmental genes.</title>
        <authorList>
            <consortium name="DOE Joint Genome Institute"/>
            <person name="Steindorff A.S."/>
            <person name="Carver A."/>
            <person name="Calhoun S."/>
            <person name="Stillman K."/>
            <person name="Liu H."/>
            <person name="Lipzen A."/>
            <person name="Pangilinan J."/>
            <person name="Labutti K."/>
            <person name="Bruns T.D."/>
            <person name="Grigoriev I.V."/>
        </authorList>
    </citation>
    <scope>NUCLEOTIDE SEQUENCE [LARGE SCALE GENOMIC DNA]</scope>
    <source>
        <strain evidence="1 2">CBS 144469</strain>
    </source>
</reference>
<dbReference type="AlphaFoldDB" id="A0A8H6HPK3"/>